<sequence>MTEKCIWLRLCGVEKVLTLPEFVVLLGLYEEDEVNHGLFAIHFTKLEVDDKLFKHEAFWQNIRKPTSTNPRTSLIKEPLMRIVHKLLLGSLVHRAAWVIAGHLCKHALGLKDNSLICGGHYVTKIAHSLGYLNEEEVAKCSKPIEYETWTVNMLENKLDEGTYTLMKTEQEASQPAFHAYPLPFSDQSNFAYPAYEPPNVPPYPYRYVPYPHPYTHYLDTGSPSFGGDHYGAHGDGYNASSIVPSSGYEIRGSSAGFHGEDFDPITHSEDCVERVDDEMRD</sequence>
<evidence type="ECO:0000313" key="3">
    <source>
        <dbReference type="Proteomes" id="UP001151760"/>
    </source>
</evidence>
<organism evidence="2 3">
    <name type="scientific">Tanacetum coccineum</name>
    <dbReference type="NCBI Taxonomy" id="301880"/>
    <lineage>
        <taxon>Eukaryota</taxon>
        <taxon>Viridiplantae</taxon>
        <taxon>Streptophyta</taxon>
        <taxon>Embryophyta</taxon>
        <taxon>Tracheophyta</taxon>
        <taxon>Spermatophyta</taxon>
        <taxon>Magnoliopsida</taxon>
        <taxon>eudicotyledons</taxon>
        <taxon>Gunneridae</taxon>
        <taxon>Pentapetalae</taxon>
        <taxon>asterids</taxon>
        <taxon>campanulids</taxon>
        <taxon>Asterales</taxon>
        <taxon>Asteraceae</taxon>
        <taxon>Asteroideae</taxon>
        <taxon>Anthemideae</taxon>
        <taxon>Anthemidinae</taxon>
        <taxon>Tanacetum</taxon>
    </lineage>
</organism>
<protein>
    <submittedName>
        <fullName evidence="2">Uncharacterized protein</fullName>
    </submittedName>
</protein>
<dbReference type="Proteomes" id="UP001151760">
    <property type="component" value="Unassembled WGS sequence"/>
</dbReference>
<accession>A0ABQ5BIG9</accession>
<gene>
    <name evidence="2" type="ORF">Tco_0861667</name>
</gene>
<feature type="region of interest" description="Disordered" evidence="1">
    <location>
        <begin position="259"/>
        <end position="281"/>
    </location>
</feature>
<proteinExistence type="predicted"/>
<evidence type="ECO:0000313" key="2">
    <source>
        <dbReference type="EMBL" id="GJT14625.1"/>
    </source>
</evidence>
<keyword evidence="3" id="KW-1185">Reference proteome</keyword>
<reference evidence="2" key="2">
    <citation type="submission" date="2022-01" db="EMBL/GenBank/DDBJ databases">
        <authorList>
            <person name="Yamashiro T."/>
            <person name="Shiraishi A."/>
            <person name="Satake H."/>
            <person name="Nakayama K."/>
        </authorList>
    </citation>
    <scope>NUCLEOTIDE SEQUENCE</scope>
</reference>
<comment type="caution">
    <text evidence="2">The sequence shown here is derived from an EMBL/GenBank/DDBJ whole genome shotgun (WGS) entry which is preliminary data.</text>
</comment>
<reference evidence="2" key="1">
    <citation type="journal article" date="2022" name="Int. J. Mol. Sci.">
        <title>Draft Genome of Tanacetum Coccineum: Genomic Comparison of Closely Related Tanacetum-Family Plants.</title>
        <authorList>
            <person name="Yamashiro T."/>
            <person name="Shiraishi A."/>
            <person name="Nakayama K."/>
            <person name="Satake H."/>
        </authorList>
    </citation>
    <scope>NUCLEOTIDE SEQUENCE</scope>
</reference>
<dbReference type="EMBL" id="BQNB010013328">
    <property type="protein sequence ID" value="GJT14625.1"/>
    <property type="molecule type" value="Genomic_DNA"/>
</dbReference>
<name>A0ABQ5BIG9_9ASTR</name>
<evidence type="ECO:0000256" key="1">
    <source>
        <dbReference type="SAM" id="MobiDB-lite"/>
    </source>
</evidence>